<dbReference type="InterPro" id="IPR051199">
    <property type="entry name" value="LPS_LOS_Heptosyltrfase"/>
</dbReference>
<dbReference type="SUPFAM" id="SSF53756">
    <property type="entry name" value="UDP-Glycosyltransferase/glycogen phosphorylase"/>
    <property type="match status" value="1"/>
</dbReference>
<keyword evidence="2" id="KW-0808">Transferase</keyword>
<dbReference type="RefSeq" id="WP_345479184.1">
    <property type="nucleotide sequence ID" value="NZ_BAABLP010000001.1"/>
</dbReference>
<dbReference type="EMBL" id="BAABLP010000001">
    <property type="protein sequence ID" value="GAA4736516.1"/>
    <property type="molecule type" value="Genomic_DNA"/>
</dbReference>
<keyword evidence="1" id="KW-0328">Glycosyltransferase</keyword>
<dbReference type="InterPro" id="IPR002201">
    <property type="entry name" value="Glyco_trans_9"/>
</dbReference>
<dbReference type="CDD" id="cd03789">
    <property type="entry name" value="GT9_LPS_heptosyltransferase"/>
    <property type="match status" value="1"/>
</dbReference>
<proteinExistence type="predicted"/>
<evidence type="ECO:0000313" key="4">
    <source>
        <dbReference type="Proteomes" id="UP001500121"/>
    </source>
</evidence>
<dbReference type="Pfam" id="PF01075">
    <property type="entry name" value="Glyco_transf_9"/>
    <property type="match status" value="1"/>
</dbReference>
<accession>A0ABP8YTM0</accession>
<dbReference type="Gene3D" id="3.40.50.2000">
    <property type="entry name" value="Glycogen Phosphorylase B"/>
    <property type="match status" value="2"/>
</dbReference>
<gene>
    <name evidence="3" type="ORF">GCM10025783_03370</name>
</gene>
<evidence type="ECO:0000313" key="3">
    <source>
        <dbReference type="EMBL" id="GAA4736516.1"/>
    </source>
</evidence>
<dbReference type="PANTHER" id="PTHR30160">
    <property type="entry name" value="TETRAACYLDISACCHARIDE 4'-KINASE-RELATED"/>
    <property type="match status" value="1"/>
</dbReference>
<comment type="caution">
    <text evidence="3">The sequence shown here is derived from an EMBL/GenBank/DDBJ whole genome shotgun (WGS) entry which is preliminary data.</text>
</comment>
<organism evidence="3 4">
    <name type="scientific">Amnibacterium soli</name>
    <dbReference type="NCBI Taxonomy" id="1282736"/>
    <lineage>
        <taxon>Bacteria</taxon>
        <taxon>Bacillati</taxon>
        <taxon>Actinomycetota</taxon>
        <taxon>Actinomycetes</taxon>
        <taxon>Micrococcales</taxon>
        <taxon>Microbacteriaceae</taxon>
        <taxon>Amnibacterium</taxon>
    </lineage>
</organism>
<evidence type="ECO:0000256" key="1">
    <source>
        <dbReference type="ARBA" id="ARBA00022676"/>
    </source>
</evidence>
<name>A0ABP8YTM0_9MICO</name>
<protein>
    <submittedName>
        <fullName evidence="3">Glycosyltransferase family 9 protein</fullName>
    </submittedName>
</protein>
<sequence length="329" mass="33899">MEQRFEADGRRVAVAFRALQLGDLLVAVPALKALRRALPEHRLLLTTSAWLEPVVRLVDAVDGLVPVAALGEPLPFSPGEVDVVANLHGGGPESAGVVDAVGARLVVRHALAPGEPGPRWVEEQHERARWVRLTGAFGMPGDPDDVGVARPGVASPAPGAAVVHVGAAFPSREWPADRFAAVARALETAGQRVVFSGSAGERDRALEVAQGAGLPEDRVLAGRTDLAGFAALVAEAAVVVTADTGAGHLASAFRTPSVVLFGPVGPERWGPPPGPHIALTHAEVRDGDAFAPGPDPAIAAVTVDEVLAAVDALFADPQLLPGTPPPGRR</sequence>
<reference evidence="4" key="1">
    <citation type="journal article" date="2019" name="Int. J. Syst. Evol. Microbiol.">
        <title>The Global Catalogue of Microorganisms (GCM) 10K type strain sequencing project: providing services to taxonomists for standard genome sequencing and annotation.</title>
        <authorList>
            <consortium name="The Broad Institute Genomics Platform"/>
            <consortium name="The Broad Institute Genome Sequencing Center for Infectious Disease"/>
            <person name="Wu L."/>
            <person name="Ma J."/>
        </authorList>
    </citation>
    <scope>NUCLEOTIDE SEQUENCE [LARGE SCALE GENOMIC DNA]</scope>
    <source>
        <strain evidence="4">JCM 19015</strain>
    </source>
</reference>
<evidence type="ECO:0000256" key="2">
    <source>
        <dbReference type="ARBA" id="ARBA00022679"/>
    </source>
</evidence>
<dbReference type="PANTHER" id="PTHR30160:SF1">
    <property type="entry name" value="LIPOPOLYSACCHARIDE 1,2-N-ACETYLGLUCOSAMINETRANSFERASE-RELATED"/>
    <property type="match status" value="1"/>
</dbReference>
<keyword evidence="4" id="KW-1185">Reference proteome</keyword>
<dbReference type="Proteomes" id="UP001500121">
    <property type="component" value="Unassembled WGS sequence"/>
</dbReference>